<dbReference type="AlphaFoldDB" id="A0AAI9EFU1"/>
<dbReference type="InterPro" id="IPR036249">
    <property type="entry name" value="Thioredoxin-like_sf"/>
</dbReference>
<evidence type="ECO:0008006" key="3">
    <source>
        <dbReference type="Google" id="ProtNLM"/>
    </source>
</evidence>
<proteinExistence type="predicted"/>
<dbReference type="Proteomes" id="UP001296104">
    <property type="component" value="Unassembled WGS sequence"/>
</dbReference>
<evidence type="ECO:0000313" key="1">
    <source>
        <dbReference type="EMBL" id="CAK4034704.1"/>
    </source>
</evidence>
<dbReference type="EMBL" id="CAVMBE010000131">
    <property type="protein sequence ID" value="CAK4034704.1"/>
    <property type="molecule type" value="Genomic_DNA"/>
</dbReference>
<keyword evidence="2" id="KW-1185">Reference proteome</keyword>
<evidence type="ECO:0000313" key="2">
    <source>
        <dbReference type="Proteomes" id="UP001296104"/>
    </source>
</evidence>
<sequence>MRVFNPFAALRGQSITLTTTRRFSSSPRVLAKNRVYPSRIRNPSELDTLILMSSSTRMPLLTLWTTTWDPSTPQTSEILKSLIEDERTGEDKGGVSFAEVEMDSPDLGGVSGVGMERYRIDKVPTLIAFDRGEAQVATKVVDLVALGSREFLREWIEREAARHGEGGAGGGGEGRKHLFGGNWMQRLF</sequence>
<protein>
    <recommendedName>
        <fullName evidence="3">Thioredoxin domain-containing protein</fullName>
    </recommendedName>
</protein>
<reference evidence="1" key="1">
    <citation type="submission" date="2023-11" db="EMBL/GenBank/DDBJ databases">
        <authorList>
            <person name="Alioto T."/>
            <person name="Alioto T."/>
            <person name="Gomez Garrido J."/>
        </authorList>
    </citation>
    <scope>NUCLEOTIDE SEQUENCE</scope>
</reference>
<dbReference type="SUPFAM" id="SSF52833">
    <property type="entry name" value="Thioredoxin-like"/>
    <property type="match status" value="1"/>
</dbReference>
<name>A0AAI9EFU1_9PEZI</name>
<accession>A0AAI9EFU1</accession>
<comment type="caution">
    <text evidence="1">The sequence shown here is derived from an EMBL/GenBank/DDBJ whole genome shotgun (WGS) entry which is preliminary data.</text>
</comment>
<organism evidence="1 2">
    <name type="scientific">Lecanosticta acicola</name>
    <dbReference type="NCBI Taxonomy" id="111012"/>
    <lineage>
        <taxon>Eukaryota</taxon>
        <taxon>Fungi</taxon>
        <taxon>Dikarya</taxon>
        <taxon>Ascomycota</taxon>
        <taxon>Pezizomycotina</taxon>
        <taxon>Dothideomycetes</taxon>
        <taxon>Dothideomycetidae</taxon>
        <taxon>Mycosphaerellales</taxon>
        <taxon>Mycosphaerellaceae</taxon>
        <taxon>Lecanosticta</taxon>
    </lineage>
</organism>
<gene>
    <name evidence="1" type="ORF">LECACI_7A009862</name>
</gene>